<feature type="non-terminal residue" evidence="2">
    <location>
        <position position="44"/>
    </location>
</feature>
<feature type="region of interest" description="Disordered" evidence="1">
    <location>
        <begin position="1"/>
        <end position="44"/>
    </location>
</feature>
<feature type="non-terminal residue" evidence="2">
    <location>
        <position position="1"/>
    </location>
</feature>
<sequence>GALRNAHPQAPFGHPQPVAQDGRLPAASRPAGRHRHRDQNPAGL</sequence>
<protein>
    <submittedName>
        <fullName evidence="2">Uncharacterized protein</fullName>
    </submittedName>
</protein>
<name>A0A382W150_9ZZZZ</name>
<evidence type="ECO:0000256" key="1">
    <source>
        <dbReference type="SAM" id="MobiDB-lite"/>
    </source>
</evidence>
<organism evidence="2">
    <name type="scientific">marine metagenome</name>
    <dbReference type="NCBI Taxonomy" id="408172"/>
    <lineage>
        <taxon>unclassified sequences</taxon>
        <taxon>metagenomes</taxon>
        <taxon>ecological metagenomes</taxon>
    </lineage>
</organism>
<proteinExistence type="predicted"/>
<accession>A0A382W150</accession>
<evidence type="ECO:0000313" key="2">
    <source>
        <dbReference type="EMBL" id="SVD51858.1"/>
    </source>
</evidence>
<reference evidence="2" key="1">
    <citation type="submission" date="2018-05" db="EMBL/GenBank/DDBJ databases">
        <authorList>
            <person name="Lanie J.A."/>
            <person name="Ng W.-L."/>
            <person name="Kazmierczak K.M."/>
            <person name="Andrzejewski T.M."/>
            <person name="Davidsen T.M."/>
            <person name="Wayne K.J."/>
            <person name="Tettelin H."/>
            <person name="Glass J.I."/>
            <person name="Rusch D."/>
            <person name="Podicherti R."/>
            <person name="Tsui H.-C.T."/>
            <person name="Winkler M.E."/>
        </authorList>
    </citation>
    <scope>NUCLEOTIDE SEQUENCE</scope>
</reference>
<gene>
    <name evidence="2" type="ORF">METZ01_LOCUS404712</name>
</gene>
<dbReference type="EMBL" id="UINC01155795">
    <property type="protein sequence ID" value="SVD51858.1"/>
    <property type="molecule type" value="Genomic_DNA"/>
</dbReference>
<dbReference type="AlphaFoldDB" id="A0A382W150"/>